<evidence type="ECO:0000313" key="3">
    <source>
        <dbReference type="Proteomes" id="UP000295375"/>
    </source>
</evidence>
<name>A0A4R6ULU0_9GAMM</name>
<feature type="transmembrane region" description="Helical" evidence="1">
    <location>
        <begin position="32"/>
        <end position="54"/>
    </location>
</feature>
<dbReference type="OrthoDB" id="5574469at2"/>
<keyword evidence="3" id="KW-1185">Reference proteome</keyword>
<dbReference type="AlphaFoldDB" id="A0A4R6ULU0"/>
<feature type="transmembrane region" description="Helical" evidence="1">
    <location>
        <begin position="66"/>
        <end position="88"/>
    </location>
</feature>
<keyword evidence="1" id="KW-1133">Transmembrane helix</keyword>
<evidence type="ECO:0000313" key="2">
    <source>
        <dbReference type="EMBL" id="TDQ47146.1"/>
    </source>
</evidence>
<keyword evidence="1" id="KW-0812">Transmembrane</keyword>
<organism evidence="2 3">
    <name type="scientific">Permianibacter aggregans</name>
    <dbReference type="NCBI Taxonomy" id="1510150"/>
    <lineage>
        <taxon>Bacteria</taxon>
        <taxon>Pseudomonadati</taxon>
        <taxon>Pseudomonadota</taxon>
        <taxon>Gammaproteobacteria</taxon>
        <taxon>Pseudomonadales</taxon>
        <taxon>Pseudomonadaceae</taxon>
        <taxon>Permianibacter</taxon>
    </lineage>
</organism>
<comment type="caution">
    <text evidence="2">The sequence shown here is derived from an EMBL/GenBank/DDBJ whole genome shotgun (WGS) entry which is preliminary data.</text>
</comment>
<dbReference type="RefSeq" id="WP_133591363.1">
    <property type="nucleotide sequence ID" value="NZ_CP037953.1"/>
</dbReference>
<accession>A0A4R6ULU0</accession>
<reference evidence="2 3" key="1">
    <citation type="submission" date="2019-03" db="EMBL/GenBank/DDBJ databases">
        <title>Genomic Encyclopedia of Type Strains, Phase IV (KMG-IV): sequencing the most valuable type-strain genomes for metagenomic binning, comparative biology and taxonomic classification.</title>
        <authorList>
            <person name="Goeker M."/>
        </authorList>
    </citation>
    <scope>NUCLEOTIDE SEQUENCE [LARGE SCALE GENOMIC DNA]</scope>
    <source>
        <strain evidence="2 3">DSM 103792</strain>
    </source>
</reference>
<proteinExistence type="predicted"/>
<dbReference type="Proteomes" id="UP000295375">
    <property type="component" value="Unassembled WGS sequence"/>
</dbReference>
<keyword evidence="1" id="KW-0472">Membrane</keyword>
<gene>
    <name evidence="2" type="ORF">EV696_11174</name>
</gene>
<dbReference type="EMBL" id="SNYM01000011">
    <property type="protein sequence ID" value="TDQ47146.1"/>
    <property type="molecule type" value="Genomic_DNA"/>
</dbReference>
<evidence type="ECO:0000256" key="1">
    <source>
        <dbReference type="SAM" id="Phobius"/>
    </source>
</evidence>
<protein>
    <submittedName>
        <fullName evidence="2">Uncharacterized protein</fullName>
    </submittedName>
</protein>
<sequence>MASQSAASTAASRLSASQSLEQGPEQEPLKPFLFFIALVAFVLLAYVVFVWNLVDGWAERGQFGDMFGAANTLFSGLAFAALFFALNLQRKELCLQRHELKETRAEFARQTQAQTEHANTALRAAKIQALGALLQSYTTLSQGGHANLIDPISWPDEVLQVKNQLKLLIQD</sequence>